<sequence length="84" mass="9032">MVQVLYFAWLKSRTGCAEEQVSPPAGVHTVRDLACWLREQSSGHAEALADLAVIRAAVDQEHVSLDSPLGDAREVAFFPPVTGG</sequence>
<evidence type="ECO:0000256" key="2">
    <source>
        <dbReference type="ARBA" id="ARBA00024200"/>
    </source>
</evidence>
<dbReference type="Proteomes" id="UP000185678">
    <property type="component" value="Unassembled WGS sequence"/>
</dbReference>
<dbReference type="SUPFAM" id="SSF54285">
    <property type="entry name" value="MoaD/ThiS"/>
    <property type="match status" value="1"/>
</dbReference>
<protein>
    <recommendedName>
        <fullName evidence="3">Molybdopterin synthase sulfur carrier subunit</fullName>
    </recommendedName>
</protein>
<dbReference type="Pfam" id="PF02597">
    <property type="entry name" value="ThiS"/>
    <property type="match status" value="1"/>
</dbReference>
<dbReference type="STRING" id="80876.SAMN05421779_102575"/>
<proteinExistence type="inferred from homology"/>
<evidence type="ECO:0000313" key="5">
    <source>
        <dbReference type="Proteomes" id="UP000185678"/>
    </source>
</evidence>
<evidence type="ECO:0000313" key="4">
    <source>
        <dbReference type="EMBL" id="SIS55739.1"/>
    </source>
</evidence>
<keyword evidence="1" id="KW-0547">Nucleotide-binding</keyword>
<dbReference type="AlphaFoldDB" id="A0A1N7K2C5"/>
<dbReference type="Gene3D" id="3.10.20.30">
    <property type="match status" value="1"/>
</dbReference>
<dbReference type="NCBIfam" id="TIGR01682">
    <property type="entry name" value="moaD"/>
    <property type="match status" value="1"/>
</dbReference>
<dbReference type="CDD" id="cd00754">
    <property type="entry name" value="Ubl_MoaD"/>
    <property type="match status" value="1"/>
</dbReference>
<dbReference type="PANTHER" id="PTHR33359">
    <property type="entry name" value="MOLYBDOPTERIN SYNTHASE SULFUR CARRIER SUBUNIT"/>
    <property type="match status" value="1"/>
</dbReference>
<dbReference type="GO" id="GO:0006777">
    <property type="term" value="P:Mo-molybdopterin cofactor biosynthetic process"/>
    <property type="evidence" value="ECO:0007669"/>
    <property type="project" value="InterPro"/>
</dbReference>
<dbReference type="InterPro" id="IPR003749">
    <property type="entry name" value="ThiS/MoaD-like"/>
</dbReference>
<keyword evidence="5" id="KW-1185">Reference proteome</keyword>
<dbReference type="EMBL" id="FTOA01000002">
    <property type="protein sequence ID" value="SIS55739.1"/>
    <property type="molecule type" value="Genomic_DNA"/>
</dbReference>
<evidence type="ECO:0000256" key="1">
    <source>
        <dbReference type="ARBA" id="ARBA00022741"/>
    </source>
</evidence>
<dbReference type="InterPro" id="IPR012675">
    <property type="entry name" value="Beta-grasp_dom_sf"/>
</dbReference>
<organism evidence="4 5">
    <name type="scientific">Insolitispirillum peregrinum</name>
    <dbReference type="NCBI Taxonomy" id="80876"/>
    <lineage>
        <taxon>Bacteria</taxon>
        <taxon>Pseudomonadati</taxon>
        <taxon>Pseudomonadota</taxon>
        <taxon>Alphaproteobacteria</taxon>
        <taxon>Rhodospirillales</taxon>
        <taxon>Novispirillaceae</taxon>
        <taxon>Insolitispirillum</taxon>
    </lineage>
</organism>
<name>A0A1N7K2C5_9PROT</name>
<dbReference type="PANTHER" id="PTHR33359:SF1">
    <property type="entry name" value="MOLYBDOPTERIN SYNTHASE SULFUR CARRIER SUBUNIT"/>
    <property type="match status" value="1"/>
</dbReference>
<dbReference type="InterPro" id="IPR016155">
    <property type="entry name" value="Mopterin_synth/thiamin_S_b"/>
</dbReference>
<gene>
    <name evidence="4" type="ORF">SAMN05421779_102575</name>
</gene>
<accession>A0A1N7K2C5</accession>
<dbReference type="RefSeq" id="WP_322099113.1">
    <property type="nucleotide sequence ID" value="NZ_FTOA01000002.1"/>
</dbReference>
<dbReference type="GO" id="GO:0000166">
    <property type="term" value="F:nucleotide binding"/>
    <property type="evidence" value="ECO:0007669"/>
    <property type="project" value="UniProtKB-KW"/>
</dbReference>
<reference evidence="4 5" key="1">
    <citation type="submission" date="2017-01" db="EMBL/GenBank/DDBJ databases">
        <authorList>
            <person name="Mah S.A."/>
            <person name="Swanson W.J."/>
            <person name="Moy G.W."/>
            <person name="Vacquier V.D."/>
        </authorList>
    </citation>
    <scope>NUCLEOTIDE SEQUENCE [LARGE SCALE GENOMIC DNA]</scope>
    <source>
        <strain evidence="4 5">DSM 11589</strain>
    </source>
</reference>
<dbReference type="GO" id="GO:1990133">
    <property type="term" value="C:molybdopterin adenylyltransferase complex"/>
    <property type="evidence" value="ECO:0007669"/>
    <property type="project" value="TreeGrafter"/>
</dbReference>
<evidence type="ECO:0000256" key="3">
    <source>
        <dbReference type="ARBA" id="ARBA00024247"/>
    </source>
</evidence>
<dbReference type="InterPro" id="IPR044672">
    <property type="entry name" value="MOCS2A"/>
</dbReference>
<comment type="similarity">
    <text evidence="2">Belongs to the MoaD family.</text>
</comment>